<evidence type="ECO:0000313" key="13">
    <source>
        <dbReference type="Proteomes" id="UP000663903"/>
    </source>
</evidence>
<dbReference type="PANTHER" id="PTHR21087">
    <property type="entry name" value="SHIKIMATE KINASE"/>
    <property type="match status" value="1"/>
</dbReference>
<keyword evidence="8 11" id="KW-0067">ATP-binding</keyword>
<name>A0A975H520_9BURK</name>
<proteinExistence type="inferred from homology"/>
<dbReference type="EMBL" id="CP071796">
    <property type="protein sequence ID" value="QTD47449.1"/>
    <property type="molecule type" value="Genomic_DNA"/>
</dbReference>
<comment type="subunit">
    <text evidence="11">Monomer.</text>
</comment>
<accession>A0A975H520</accession>
<evidence type="ECO:0000256" key="4">
    <source>
        <dbReference type="ARBA" id="ARBA00022605"/>
    </source>
</evidence>
<feature type="binding site" evidence="11">
    <location>
        <position position="51"/>
    </location>
    <ligand>
        <name>substrate</name>
    </ligand>
</feature>
<comment type="caution">
    <text evidence="11">Lacks conserved residue(s) required for the propagation of feature annotation.</text>
</comment>
<dbReference type="InterPro" id="IPR023000">
    <property type="entry name" value="Shikimate_kinase_CS"/>
</dbReference>
<evidence type="ECO:0000256" key="1">
    <source>
        <dbReference type="ARBA" id="ARBA00004842"/>
    </source>
</evidence>
<dbReference type="GO" id="GO:0005524">
    <property type="term" value="F:ATP binding"/>
    <property type="evidence" value="ECO:0007669"/>
    <property type="project" value="UniProtKB-UniRule"/>
</dbReference>
<comment type="subcellular location">
    <subcellularLocation>
        <location evidence="11">Cytoplasm</location>
    </subcellularLocation>
</comment>
<evidence type="ECO:0000256" key="3">
    <source>
        <dbReference type="ARBA" id="ARBA00012154"/>
    </source>
</evidence>
<evidence type="ECO:0000256" key="8">
    <source>
        <dbReference type="ARBA" id="ARBA00022840"/>
    </source>
</evidence>
<dbReference type="AlphaFoldDB" id="A0A975H520"/>
<keyword evidence="4 11" id="KW-0028">Amino-acid biosynthesis</keyword>
<dbReference type="CDD" id="cd00464">
    <property type="entry name" value="SK"/>
    <property type="match status" value="1"/>
</dbReference>
<evidence type="ECO:0000313" key="12">
    <source>
        <dbReference type="EMBL" id="QTD47449.1"/>
    </source>
</evidence>
<dbReference type="EC" id="2.7.1.71" evidence="3 11"/>
<comment type="similarity">
    <text evidence="2 11">Belongs to the shikimate kinase family.</text>
</comment>
<keyword evidence="7 11" id="KW-0418">Kinase</keyword>
<dbReference type="GO" id="GO:0005829">
    <property type="term" value="C:cytosol"/>
    <property type="evidence" value="ECO:0007669"/>
    <property type="project" value="TreeGrafter"/>
</dbReference>
<evidence type="ECO:0000256" key="5">
    <source>
        <dbReference type="ARBA" id="ARBA00022679"/>
    </source>
</evidence>
<gene>
    <name evidence="11" type="primary">aroK</name>
    <name evidence="12" type="ORF">J1M35_17090</name>
</gene>
<reference evidence="12" key="1">
    <citation type="submission" date="2021-03" db="EMBL/GenBank/DDBJ databases">
        <title>Ottowia sp. 27C isolated from the cloaca of a Giant Asian pond turtle (Heosemys grandis).</title>
        <authorList>
            <person name="Spergser J."/>
            <person name="Busse H.-J."/>
        </authorList>
    </citation>
    <scope>NUCLEOTIDE SEQUENCE</scope>
    <source>
        <strain evidence="12">27C</strain>
    </source>
</reference>
<feature type="binding site" evidence="11">
    <location>
        <position position="72"/>
    </location>
    <ligand>
        <name>substrate</name>
    </ligand>
</feature>
<feature type="binding site" evidence="11">
    <location>
        <position position="27"/>
    </location>
    <ligand>
        <name>substrate</name>
    </ligand>
</feature>
<feature type="binding site" evidence="11">
    <location>
        <position position="9"/>
    </location>
    <ligand>
        <name>Mg(2+)</name>
        <dbReference type="ChEBI" id="CHEBI:18420"/>
    </ligand>
</feature>
<dbReference type="PROSITE" id="PS01128">
    <property type="entry name" value="SHIKIMATE_KINASE"/>
    <property type="match status" value="1"/>
</dbReference>
<dbReference type="SUPFAM" id="SSF52540">
    <property type="entry name" value="P-loop containing nucleoside triphosphate hydrolases"/>
    <property type="match status" value="1"/>
</dbReference>
<dbReference type="InterPro" id="IPR027417">
    <property type="entry name" value="P-loop_NTPase"/>
</dbReference>
<keyword evidence="11" id="KW-0479">Metal-binding</keyword>
<evidence type="ECO:0000256" key="7">
    <source>
        <dbReference type="ARBA" id="ARBA00022777"/>
    </source>
</evidence>
<dbReference type="InterPro" id="IPR000623">
    <property type="entry name" value="Shikimate_kinase/TSH1"/>
</dbReference>
<protein>
    <recommendedName>
        <fullName evidence="3 11">Shikimate kinase</fullName>
        <shortName evidence="11">SK</shortName>
        <ecNumber evidence="3 11">2.7.1.71</ecNumber>
    </recommendedName>
</protein>
<keyword evidence="13" id="KW-1185">Reference proteome</keyword>
<dbReference type="HAMAP" id="MF_00109">
    <property type="entry name" value="Shikimate_kinase"/>
    <property type="match status" value="1"/>
</dbReference>
<keyword evidence="11" id="KW-0460">Magnesium</keyword>
<organism evidence="12 13">
    <name type="scientific">Ottowia testudinis</name>
    <dbReference type="NCBI Taxonomy" id="2816950"/>
    <lineage>
        <taxon>Bacteria</taxon>
        <taxon>Pseudomonadati</taxon>
        <taxon>Pseudomonadota</taxon>
        <taxon>Betaproteobacteria</taxon>
        <taxon>Burkholderiales</taxon>
        <taxon>Comamonadaceae</taxon>
        <taxon>Ottowia</taxon>
    </lineage>
</organism>
<evidence type="ECO:0000256" key="6">
    <source>
        <dbReference type="ARBA" id="ARBA00022741"/>
    </source>
</evidence>
<dbReference type="Pfam" id="PF01202">
    <property type="entry name" value="SKI"/>
    <property type="match status" value="1"/>
</dbReference>
<dbReference type="Proteomes" id="UP000663903">
    <property type="component" value="Chromosome"/>
</dbReference>
<feature type="binding site" evidence="11">
    <location>
        <begin position="5"/>
        <end position="10"/>
    </location>
    <ligand>
        <name>ATP</name>
        <dbReference type="ChEBI" id="CHEBI:30616"/>
    </ligand>
</feature>
<dbReference type="Gene3D" id="3.40.50.300">
    <property type="entry name" value="P-loop containing nucleotide triphosphate hydrolases"/>
    <property type="match status" value="1"/>
</dbReference>
<dbReference type="GO" id="GO:0009073">
    <property type="term" value="P:aromatic amino acid family biosynthetic process"/>
    <property type="evidence" value="ECO:0007669"/>
    <property type="project" value="UniProtKB-KW"/>
</dbReference>
<dbReference type="PANTHER" id="PTHR21087:SF16">
    <property type="entry name" value="SHIKIMATE KINASE 1, CHLOROPLASTIC"/>
    <property type="match status" value="1"/>
</dbReference>
<dbReference type="KEGG" id="otd:J1M35_17090"/>
<feature type="binding site" evidence="11">
    <location>
        <position position="129"/>
    </location>
    <ligand>
        <name>substrate</name>
    </ligand>
</feature>
<evidence type="ECO:0000256" key="10">
    <source>
        <dbReference type="ARBA" id="ARBA00048567"/>
    </source>
</evidence>
<dbReference type="PRINTS" id="PR01100">
    <property type="entry name" value="SHIKIMTKNASE"/>
</dbReference>
<dbReference type="GO" id="GO:0000287">
    <property type="term" value="F:magnesium ion binding"/>
    <property type="evidence" value="ECO:0007669"/>
    <property type="project" value="UniProtKB-UniRule"/>
</dbReference>
<dbReference type="InterPro" id="IPR031322">
    <property type="entry name" value="Shikimate/glucono_kinase"/>
</dbReference>
<comment type="pathway">
    <text evidence="1 11">Metabolic intermediate biosynthesis; chorismate biosynthesis; chorismate from D-erythrose 4-phosphate and phosphoenolpyruvate: step 5/7.</text>
</comment>
<keyword evidence="9 11" id="KW-0057">Aromatic amino acid biosynthesis</keyword>
<dbReference type="GO" id="GO:0009423">
    <property type="term" value="P:chorismate biosynthetic process"/>
    <property type="evidence" value="ECO:0007669"/>
    <property type="project" value="UniProtKB-UniRule"/>
</dbReference>
<evidence type="ECO:0000256" key="9">
    <source>
        <dbReference type="ARBA" id="ARBA00023141"/>
    </source>
</evidence>
<keyword evidence="11" id="KW-0963">Cytoplasm</keyword>
<feature type="binding site" evidence="11">
    <location>
        <position position="110"/>
    </location>
    <ligand>
        <name>ATP</name>
        <dbReference type="ChEBI" id="CHEBI:30616"/>
    </ligand>
</feature>
<evidence type="ECO:0000256" key="2">
    <source>
        <dbReference type="ARBA" id="ARBA00006997"/>
    </source>
</evidence>
<sequence length="171" mass="18902">MGLPGSGKSTVGKKVAQRLGLDWVDTDQAIESRLGCAIRTFFDSQGEQAFRDVEEAVIAELSVVAGVLSTGGGAVLRPANRQRLRERGTVIYLRASPEQLYRRLRHDTKRPLLQGGDPLQKLQALHAERDPLYRECAHFTVDTRGTSLPMLVNRILMQLDLMPLPGRGTDP</sequence>
<comment type="function">
    <text evidence="11">Catalyzes the specific phosphorylation of the 3-hydroxyl group of shikimic acid using ATP as a cosubstrate.</text>
</comment>
<evidence type="ECO:0000256" key="11">
    <source>
        <dbReference type="HAMAP-Rule" id="MF_00109"/>
    </source>
</evidence>
<comment type="catalytic activity">
    <reaction evidence="10 11">
        <text>shikimate + ATP = 3-phosphoshikimate + ADP + H(+)</text>
        <dbReference type="Rhea" id="RHEA:13121"/>
        <dbReference type="ChEBI" id="CHEBI:15378"/>
        <dbReference type="ChEBI" id="CHEBI:30616"/>
        <dbReference type="ChEBI" id="CHEBI:36208"/>
        <dbReference type="ChEBI" id="CHEBI:145989"/>
        <dbReference type="ChEBI" id="CHEBI:456216"/>
        <dbReference type="EC" id="2.7.1.71"/>
    </reaction>
</comment>
<dbReference type="GO" id="GO:0008652">
    <property type="term" value="P:amino acid biosynthetic process"/>
    <property type="evidence" value="ECO:0007669"/>
    <property type="project" value="UniProtKB-KW"/>
</dbReference>
<keyword evidence="6 11" id="KW-0547">Nucleotide-binding</keyword>
<keyword evidence="5 11" id="KW-0808">Transferase</keyword>
<dbReference type="GO" id="GO:0004765">
    <property type="term" value="F:shikimate kinase activity"/>
    <property type="evidence" value="ECO:0007669"/>
    <property type="project" value="UniProtKB-UniRule"/>
</dbReference>
<comment type="cofactor">
    <cofactor evidence="11">
        <name>Mg(2+)</name>
        <dbReference type="ChEBI" id="CHEBI:18420"/>
    </cofactor>
    <text evidence="11">Binds 1 Mg(2+) ion per subunit.</text>
</comment>